<reference evidence="1 2" key="1">
    <citation type="journal article" date="2016" name="Int. J. Syst. Evol. Microbiol.">
        <title>Dermabacter jinjuensis sp. nov., a novel species of the genus Dermabacter isolated from a clinical specimen.</title>
        <authorList>
            <person name="Park Y.K."/>
            <person name="Lee K.M."/>
            <person name="Lee W.K."/>
            <person name="Cho M.J."/>
            <person name="Lee H.S."/>
            <person name="Cho Y.G."/>
            <person name="Lee Y.C."/>
            <person name="Lee W.K."/>
            <person name="Seong W.K."/>
            <person name="Hwang K.J."/>
        </authorList>
    </citation>
    <scope>NUCLEOTIDE SEQUENCE [LARGE SCALE GENOMIC DNA]</scope>
    <source>
        <strain evidence="1 2">32T</strain>
    </source>
</reference>
<protein>
    <submittedName>
        <fullName evidence="1">Uncharacterized protein</fullName>
    </submittedName>
</protein>
<name>A0ABN5DT64_9MICO</name>
<sequence>MSEFVAPCGGFSKASGTNLAAYLAFVSLATDGEINLNRIGAAPDSIVPDTEAVRAALPEAREKAALSPSEFTAWLASNRTEIANCG</sequence>
<proteinExistence type="predicted"/>
<keyword evidence="2" id="KW-1185">Reference proteome</keyword>
<dbReference type="Proteomes" id="UP000815698">
    <property type="component" value="Chromosome"/>
</dbReference>
<gene>
    <name evidence="1" type="ORF">COP05_07295</name>
</gene>
<dbReference type="RefSeq" id="WP_096883148.1">
    <property type="nucleotide sequence ID" value="NZ_CP023482.1"/>
</dbReference>
<accession>A0ABN5DT64</accession>
<evidence type="ECO:0000313" key="1">
    <source>
        <dbReference type="EMBL" id="ATH96910.1"/>
    </source>
</evidence>
<evidence type="ECO:0000313" key="2">
    <source>
        <dbReference type="Proteomes" id="UP000815698"/>
    </source>
</evidence>
<dbReference type="EMBL" id="CP023482">
    <property type="protein sequence ID" value="ATH96910.1"/>
    <property type="molecule type" value="Genomic_DNA"/>
</dbReference>
<organism evidence="1 2">
    <name type="scientific">Dermabacter jinjuensis</name>
    <dbReference type="NCBI Taxonomy" id="1667168"/>
    <lineage>
        <taxon>Bacteria</taxon>
        <taxon>Bacillati</taxon>
        <taxon>Actinomycetota</taxon>
        <taxon>Actinomycetes</taxon>
        <taxon>Micrococcales</taxon>
        <taxon>Dermabacteraceae</taxon>
        <taxon>Dermabacter</taxon>
    </lineage>
</organism>